<comment type="caution">
    <text evidence="1">The sequence shown here is derived from an EMBL/GenBank/DDBJ whole genome shotgun (WGS) entry which is preliminary data.</text>
</comment>
<gene>
    <name evidence="1" type="ORF">S06H3_38322</name>
</gene>
<evidence type="ECO:0000313" key="1">
    <source>
        <dbReference type="EMBL" id="GAI35726.1"/>
    </source>
</evidence>
<organism evidence="1">
    <name type="scientific">marine sediment metagenome</name>
    <dbReference type="NCBI Taxonomy" id="412755"/>
    <lineage>
        <taxon>unclassified sequences</taxon>
        <taxon>metagenomes</taxon>
        <taxon>ecological metagenomes</taxon>
    </lineage>
</organism>
<feature type="non-terminal residue" evidence="1">
    <location>
        <position position="31"/>
    </location>
</feature>
<protein>
    <submittedName>
        <fullName evidence="1">Uncharacterized protein</fullName>
    </submittedName>
</protein>
<dbReference type="EMBL" id="BARV01023349">
    <property type="protein sequence ID" value="GAI35726.1"/>
    <property type="molecule type" value="Genomic_DNA"/>
</dbReference>
<proteinExistence type="predicted"/>
<name>X1NZU5_9ZZZZ</name>
<dbReference type="AlphaFoldDB" id="X1NZU5"/>
<accession>X1NZU5</accession>
<reference evidence="1" key="1">
    <citation type="journal article" date="2014" name="Front. Microbiol.">
        <title>High frequency of phylogenetically diverse reductive dehalogenase-homologous genes in deep subseafloor sedimentary metagenomes.</title>
        <authorList>
            <person name="Kawai M."/>
            <person name="Futagami T."/>
            <person name="Toyoda A."/>
            <person name="Takaki Y."/>
            <person name="Nishi S."/>
            <person name="Hori S."/>
            <person name="Arai W."/>
            <person name="Tsubouchi T."/>
            <person name="Morono Y."/>
            <person name="Uchiyama I."/>
            <person name="Ito T."/>
            <person name="Fujiyama A."/>
            <person name="Inagaki F."/>
            <person name="Takami H."/>
        </authorList>
    </citation>
    <scope>NUCLEOTIDE SEQUENCE</scope>
    <source>
        <strain evidence="1">Expedition CK06-06</strain>
    </source>
</reference>
<sequence length="31" mass="3831">MSIRVSREEKLERLREIRETIDEFPIIPVFK</sequence>